<dbReference type="EMBL" id="JABANN010000050">
    <property type="protein sequence ID" value="KAF4673446.1"/>
    <property type="molecule type" value="Genomic_DNA"/>
</dbReference>
<proteinExistence type="predicted"/>
<gene>
    <name evidence="2" type="ORF">FOL46_007236</name>
</gene>
<evidence type="ECO:0000313" key="2">
    <source>
        <dbReference type="EMBL" id="KAF4673446.1"/>
    </source>
</evidence>
<reference evidence="2 3" key="1">
    <citation type="submission" date="2020-04" db="EMBL/GenBank/DDBJ databases">
        <title>Perkinsus olseni comparative genomics.</title>
        <authorList>
            <person name="Bogema D.R."/>
        </authorList>
    </citation>
    <scope>NUCLEOTIDE SEQUENCE [LARGE SCALE GENOMIC DNA]</scope>
    <source>
        <strain evidence="2">ATCC PRA-31</strain>
    </source>
</reference>
<name>A0A7J6MPW8_PEROL</name>
<dbReference type="PANTHER" id="PTHR38566:SF1">
    <property type="entry name" value="CHROMOSOME UNDETERMINED SCAFFOLD_18, WHOLE GENOME SHOTGUN SEQUENCE"/>
    <property type="match status" value="1"/>
</dbReference>
<feature type="region of interest" description="Disordered" evidence="1">
    <location>
        <begin position="105"/>
        <end position="128"/>
    </location>
</feature>
<accession>A0A7J6MPW8</accession>
<organism evidence="2 3">
    <name type="scientific">Perkinsus olseni</name>
    <name type="common">Perkinsus atlanticus</name>
    <dbReference type="NCBI Taxonomy" id="32597"/>
    <lineage>
        <taxon>Eukaryota</taxon>
        <taxon>Sar</taxon>
        <taxon>Alveolata</taxon>
        <taxon>Perkinsozoa</taxon>
        <taxon>Perkinsea</taxon>
        <taxon>Perkinsida</taxon>
        <taxon>Perkinsidae</taxon>
        <taxon>Perkinsus</taxon>
    </lineage>
</organism>
<evidence type="ECO:0000256" key="1">
    <source>
        <dbReference type="SAM" id="MobiDB-lite"/>
    </source>
</evidence>
<protein>
    <submittedName>
        <fullName evidence="2">Uncharacterized protein</fullName>
    </submittedName>
</protein>
<dbReference type="AlphaFoldDB" id="A0A7J6MPW8"/>
<evidence type="ECO:0000313" key="3">
    <source>
        <dbReference type="Proteomes" id="UP000572268"/>
    </source>
</evidence>
<sequence>MSRCRIAPQATRALLPSEASGMCAASSHRISPLAIKAKVDTPEKLYEWLKRCRHCKLVNTKVPELGCEIVDVSMLKRKSEDKTYLKNDLLHCLLRRGLSLAVTTSEGNKKRRVEPASAEEEDDGGSRSAATERVAKVVLLRQGLPKFFDIDVDKDFADTDEPSWLRKRLTKRWPSNLYLLDKANGENAQVSWSEEFSAWVICSKNVSLVARELADIHRFKNDRFEYAKLVAAAWFEELQKLEQIGTLETIRKILSRHTLIGELCGRSGVQHIVKYNSQGLKWYALVANVCGGESACVAPAATLTILKACGLTTIEEVRPAKAVELREGDWDSMSNEIAAVNQSEMDDVTSLEHLIHCQREGVVTYFENRRAEGDGAVVVALGKAKTAQYRLLRKLREVTKQATRKRQDGKVFKQTCEMMLSGNARKDELLALFLDLFRRVQYVVREDIDGFGAFEAVDQRFPELLALAARTEVVDDATEAAGRVVVIHAPPGSVPKGMVTDDFALHPDKVRKMLTCGSHVVQLPNILQLKGLSKLMRHRVKVIRYGWDGQVGDVLNRTLERGKGEVLYETDKRFFDSPVDKQCALVGKWYETLDKIVIPGLQQTSVDTEEELRVVVGKLLSGEFEESEGAGEAQRVFVVAPIGVPGIGKTRLFKEVFAKLVVTHGKYRQNLVEEKSETAAGANVWDALYLSSDEFAGKGRADQRRQNMEMRKASEAFSRESIGRAPKGSTHVVLVDKNHIHAGDLRGTAAPFMKANAQVKVIALFLADTDDVSGEESVWNYPWSPKTMAVCLKRVLGRDAHPTLGGAANDDRKKASVFLEFWRLFEDHAGLQQNKLISSVLTLPIVNSGSWREDGINLAKEVLSSVPGRKDRNRWNFEVSEEVLAKMQKLTAMVECDDDSFAESDRCVEAVVRKVEALAAECHWPLYVGADISGPNREVLMKHTMSFLDASQWSMKEELHVTLSFLGCREPEGKRRKQIVQAIAMGEDMMATVSPKRLLVVPGRLVCAEVEVDGPEFLDDLQPQPHLHITMALDNGCPAKLAREYLSGFHEQRKVIEGTQLTDIQTYQFPDELRLTDCTIKNYFK</sequence>
<dbReference type="Proteomes" id="UP000572268">
    <property type="component" value="Unassembled WGS sequence"/>
</dbReference>
<dbReference type="PANTHER" id="PTHR38566">
    <property type="entry name" value="RNA_LIG_T4_1 DOMAIN-CONTAINING PROTEIN"/>
    <property type="match status" value="1"/>
</dbReference>
<comment type="caution">
    <text evidence="2">The sequence shown here is derived from an EMBL/GenBank/DDBJ whole genome shotgun (WGS) entry which is preliminary data.</text>
</comment>